<dbReference type="PROSITE" id="PS01315">
    <property type="entry name" value="CDS"/>
    <property type="match status" value="1"/>
</dbReference>
<feature type="transmembrane region" description="Helical" evidence="8">
    <location>
        <begin position="12"/>
        <end position="32"/>
    </location>
</feature>
<comment type="similarity">
    <text evidence="2 7">Belongs to the CDS family.</text>
</comment>
<evidence type="ECO:0000256" key="3">
    <source>
        <dbReference type="ARBA" id="ARBA00022679"/>
    </source>
</evidence>
<feature type="transmembrane region" description="Helical" evidence="8">
    <location>
        <begin position="149"/>
        <end position="170"/>
    </location>
</feature>
<evidence type="ECO:0000313" key="9">
    <source>
        <dbReference type="EMBL" id="SEG81828.1"/>
    </source>
</evidence>
<name>A0A1H6D9H0_9GAMM</name>
<keyword evidence="3 7" id="KW-0808">Transferase</keyword>
<comment type="catalytic activity">
    <reaction evidence="7">
        <text>a 1,2-diacyl-sn-glycero-3-phosphate + CTP + H(+) = a CDP-1,2-diacyl-sn-glycerol + diphosphate</text>
        <dbReference type="Rhea" id="RHEA:16229"/>
        <dbReference type="ChEBI" id="CHEBI:15378"/>
        <dbReference type="ChEBI" id="CHEBI:33019"/>
        <dbReference type="ChEBI" id="CHEBI:37563"/>
        <dbReference type="ChEBI" id="CHEBI:58332"/>
        <dbReference type="ChEBI" id="CHEBI:58608"/>
        <dbReference type="EC" id="2.7.7.41"/>
    </reaction>
</comment>
<keyword evidence="6 8" id="KW-0472">Membrane</keyword>
<dbReference type="InterPro" id="IPR000374">
    <property type="entry name" value="PC_trans"/>
</dbReference>
<dbReference type="Proteomes" id="UP000236745">
    <property type="component" value="Unassembled WGS sequence"/>
</dbReference>
<dbReference type="EMBL" id="FNVQ01000005">
    <property type="protein sequence ID" value="SEG81828.1"/>
    <property type="molecule type" value="Genomic_DNA"/>
</dbReference>
<feature type="transmembrane region" description="Helical" evidence="8">
    <location>
        <begin position="220"/>
        <end position="240"/>
    </location>
</feature>
<dbReference type="PANTHER" id="PTHR43535:SF1">
    <property type="entry name" value="PHOSPHATIDATE CYTIDYLYLTRANSFERASE"/>
    <property type="match status" value="1"/>
</dbReference>
<feature type="transmembrane region" description="Helical" evidence="8">
    <location>
        <begin position="182"/>
        <end position="200"/>
    </location>
</feature>
<feature type="transmembrane region" description="Helical" evidence="8">
    <location>
        <begin position="246"/>
        <end position="266"/>
    </location>
</feature>
<keyword evidence="5 8" id="KW-1133">Transmembrane helix</keyword>
<proteinExistence type="inferred from homology"/>
<dbReference type="Pfam" id="PF01148">
    <property type="entry name" value="CTP_transf_1"/>
    <property type="match status" value="1"/>
</dbReference>
<evidence type="ECO:0000256" key="5">
    <source>
        <dbReference type="ARBA" id="ARBA00022989"/>
    </source>
</evidence>
<dbReference type="UniPathway" id="UPA00557">
    <property type="reaction ID" value="UER00614"/>
</dbReference>
<organism evidence="9 10">
    <name type="scientific">Marinobacterium lutimaris</name>
    <dbReference type="NCBI Taxonomy" id="568106"/>
    <lineage>
        <taxon>Bacteria</taxon>
        <taxon>Pseudomonadati</taxon>
        <taxon>Pseudomonadota</taxon>
        <taxon>Gammaproteobacteria</taxon>
        <taxon>Oceanospirillales</taxon>
        <taxon>Oceanospirillaceae</taxon>
        <taxon>Marinobacterium</taxon>
    </lineage>
</organism>
<dbReference type="RefSeq" id="WP_235009219.1">
    <property type="nucleotide sequence ID" value="NZ_FNVQ01000005.1"/>
</dbReference>
<gene>
    <name evidence="9" type="ORF">SAMN05444390_105265</name>
</gene>
<comment type="subcellular location">
    <subcellularLocation>
        <location evidence="1">Membrane</location>
        <topology evidence="1">Multi-pass membrane protein</topology>
    </subcellularLocation>
</comment>
<dbReference type="GO" id="GO:0016024">
    <property type="term" value="P:CDP-diacylglycerol biosynthetic process"/>
    <property type="evidence" value="ECO:0007669"/>
    <property type="project" value="UniProtKB-UniPathway"/>
</dbReference>
<feature type="transmembrane region" description="Helical" evidence="8">
    <location>
        <begin position="95"/>
        <end position="112"/>
    </location>
</feature>
<evidence type="ECO:0000256" key="4">
    <source>
        <dbReference type="ARBA" id="ARBA00022692"/>
    </source>
</evidence>
<dbReference type="GO" id="GO:0004605">
    <property type="term" value="F:phosphatidate cytidylyltransferase activity"/>
    <property type="evidence" value="ECO:0007669"/>
    <property type="project" value="UniProtKB-EC"/>
</dbReference>
<reference evidence="9 10" key="1">
    <citation type="submission" date="2016-10" db="EMBL/GenBank/DDBJ databases">
        <authorList>
            <person name="de Groot N.N."/>
        </authorList>
    </citation>
    <scope>NUCLEOTIDE SEQUENCE [LARGE SCALE GENOMIC DNA]</scope>
    <source>
        <strain evidence="9 10">DSM 22012</strain>
    </source>
</reference>
<dbReference type="GO" id="GO:0009273">
    <property type="term" value="P:peptidoglycan-based cell wall biogenesis"/>
    <property type="evidence" value="ECO:0007669"/>
    <property type="project" value="TreeGrafter"/>
</dbReference>
<dbReference type="PANTHER" id="PTHR43535">
    <property type="entry name" value="PHOSPHATIDATE CYTIDYLYLTRANSFERASE"/>
    <property type="match status" value="1"/>
</dbReference>
<feature type="transmembrane region" description="Helical" evidence="8">
    <location>
        <begin position="118"/>
        <end position="137"/>
    </location>
</feature>
<evidence type="ECO:0000256" key="7">
    <source>
        <dbReference type="RuleBase" id="RU003938"/>
    </source>
</evidence>
<accession>A0A1H6D9H0</accession>
<comment type="pathway">
    <text evidence="7">Phospholipid metabolism; CDP-diacylglycerol biosynthesis; CDP-diacylglycerol from sn-glycerol 3-phosphate: step 3/3.</text>
</comment>
<keyword evidence="7 9" id="KW-0548">Nucleotidyltransferase</keyword>
<keyword evidence="10" id="KW-1185">Reference proteome</keyword>
<dbReference type="AlphaFoldDB" id="A0A1H6D9H0"/>
<evidence type="ECO:0000256" key="2">
    <source>
        <dbReference type="ARBA" id="ARBA00010185"/>
    </source>
</evidence>
<evidence type="ECO:0000256" key="8">
    <source>
        <dbReference type="SAM" id="Phobius"/>
    </source>
</evidence>
<keyword evidence="4 7" id="KW-0812">Transmembrane</keyword>
<dbReference type="EC" id="2.7.7.41" evidence="7"/>
<evidence type="ECO:0000313" key="10">
    <source>
        <dbReference type="Proteomes" id="UP000236745"/>
    </source>
</evidence>
<protein>
    <recommendedName>
        <fullName evidence="7">Phosphatidate cytidylyltransferase</fullName>
        <ecNumber evidence="7">2.7.7.41</ecNumber>
    </recommendedName>
</protein>
<evidence type="ECO:0000256" key="6">
    <source>
        <dbReference type="ARBA" id="ARBA00023136"/>
    </source>
</evidence>
<sequence>MILGLPPHAAALMGTVISTLIVASISCRALALKRPDRDYTELKLRTLSWWWMIGLFFLVLLLPEPFTLVFIAFLSFMALKEFFSIVPMRLVDRRAIFWAYLAIPVQYFWLGMDWYGMFIIFIPVYVFLFIPMVMIIIGDTRGFIYSAGIIHWGVMLTVFCVSHLAALYLMPTTNTQAGGVGALLFLLVMTQFNDVCQYVVGKTLGSRKIVPKVSPNKTWAGFLGGVSIITLLAAAAGPYLTVLSLWESAVAGLIISIAGFTGDLVISAIKRDLQIKDTGRLIPGHGGILDRMDSLIFTAPLFFHYLHYLYGWAGNA</sequence>
<evidence type="ECO:0000256" key="1">
    <source>
        <dbReference type="ARBA" id="ARBA00004141"/>
    </source>
</evidence>
<dbReference type="GO" id="GO:0005886">
    <property type="term" value="C:plasma membrane"/>
    <property type="evidence" value="ECO:0007669"/>
    <property type="project" value="TreeGrafter"/>
</dbReference>